<sequence>MCYGPGYAKIVDNKTGEENDQFPMSASQDVGVVCEQLDGQSERQRRRVEAGEQEHEHQVERHSVRHERLLLGDLLNDVVQEVAAMAPYRLHAASCSRHLYRSLPLLQHFPQHLHCTLPPLKYAVPGRYRGKEMSPRTKSKKLLLRILDLDGSTRPSSLFTERSNTICAPSTETEQTWINRSNSAKDLSVACTVCELNTYRGDGLFQFDGRHGGPGAEGAPDGVLDVADHGLLPEALRAEVAEHHVLEVLERGALLLPDVVPAQDLHEGVRVPALEQLPLLLEHHVVELLVRRHHHRVPHQARLEDRPVPKLALHPMRRECCVSPAHLPVIASSRPVPDETRDVEGGLGGEELQRLADERQAHGARRQPADASRVPPPVRRVQEQQQQQHKEHQGSEGPRTGEPHAASASKFRRCGKSTAGRALTVYKYKFGSDAQCLLVKRNSSGSCFVGSEWKATGPINCHGQAHKSSKEYARTHPLRLHHYEDQNE</sequence>
<feature type="compositionally biased region" description="Basic and acidic residues" evidence="1">
    <location>
        <begin position="388"/>
        <end position="402"/>
    </location>
</feature>
<reference evidence="2 3" key="1">
    <citation type="submission" date="2024-02" db="EMBL/GenBank/DDBJ databases">
        <title>High-quality chromosome-scale genome assembly of Pensacola bahiagrass (Paspalum notatum Flugge var. saurae).</title>
        <authorList>
            <person name="Vega J.M."/>
            <person name="Podio M."/>
            <person name="Orjuela J."/>
            <person name="Siena L.A."/>
            <person name="Pessino S.C."/>
            <person name="Combes M.C."/>
            <person name="Mariac C."/>
            <person name="Albertini E."/>
            <person name="Pupilli F."/>
            <person name="Ortiz J.P.A."/>
            <person name="Leblanc O."/>
        </authorList>
    </citation>
    <scope>NUCLEOTIDE SEQUENCE [LARGE SCALE GENOMIC DNA]</scope>
    <source>
        <strain evidence="2">R1</strain>
        <tissue evidence="2">Leaf</tissue>
    </source>
</reference>
<evidence type="ECO:0000313" key="3">
    <source>
        <dbReference type="Proteomes" id="UP001341281"/>
    </source>
</evidence>
<proteinExistence type="predicted"/>
<keyword evidence="3" id="KW-1185">Reference proteome</keyword>
<dbReference type="AlphaFoldDB" id="A0AAQ3TPR0"/>
<organism evidence="2 3">
    <name type="scientific">Paspalum notatum var. saurae</name>
    <dbReference type="NCBI Taxonomy" id="547442"/>
    <lineage>
        <taxon>Eukaryota</taxon>
        <taxon>Viridiplantae</taxon>
        <taxon>Streptophyta</taxon>
        <taxon>Embryophyta</taxon>
        <taxon>Tracheophyta</taxon>
        <taxon>Spermatophyta</taxon>
        <taxon>Magnoliopsida</taxon>
        <taxon>Liliopsida</taxon>
        <taxon>Poales</taxon>
        <taxon>Poaceae</taxon>
        <taxon>PACMAD clade</taxon>
        <taxon>Panicoideae</taxon>
        <taxon>Andropogonodae</taxon>
        <taxon>Paspaleae</taxon>
        <taxon>Paspalinae</taxon>
        <taxon>Paspalum</taxon>
    </lineage>
</organism>
<name>A0AAQ3TPR0_PASNO</name>
<dbReference type="EMBL" id="CP144749">
    <property type="protein sequence ID" value="WVZ77131.1"/>
    <property type="molecule type" value="Genomic_DNA"/>
</dbReference>
<accession>A0AAQ3TPR0</accession>
<evidence type="ECO:0000256" key="1">
    <source>
        <dbReference type="SAM" id="MobiDB-lite"/>
    </source>
</evidence>
<gene>
    <name evidence="2" type="ORF">U9M48_025031</name>
</gene>
<evidence type="ECO:0000313" key="2">
    <source>
        <dbReference type="EMBL" id="WVZ77131.1"/>
    </source>
</evidence>
<feature type="region of interest" description="Disordered" evidence="1">
    <location>
        <begin position="359"/>
        <end position="414"/>
    </location>
</feature>
<dbReference type="Proteomes" id="UP001341281">
    <property type="component" value="Chromosome 05"/>
</dbReference>
<protein>
    <submittedName>
        <fullName evidence="2">Uncharacterized protein</fullName>
    </submittedName>
</protein>